<evidence type="ECO:0000313" key="3">
    <source>
        <dbReference type="Proteomes" id="UP000502998"/>
    </source>
</evidence>
<feature type="transmembrane region" description="Helical" evidence="1">
    <location>
        <begin position="60"/>
        <end position="79"/>
    </location>
</feature>
<proteinExistence type="predicted"/>
<name>A0A679IM79_9ENTE</name>
<keyword evidence="1" id="KW-1133">Transmembrane helix</keyword>
<evidence type="ECO:0000256" key="1">
    <source>
        <dbReference type="SAM" id="Phobius"/>
    </source>
</evidence>
<organism evidence="2 3">
    <name type="scientific">Enterococcus saigonensis</name>
    <dbReference type="NCBI Taxonomy" id="1805431"/>
    <lineage>
        <taxon>Bacteria</taxon>
        <taxon>Bacillati</taxon>
        <taxon>Bacillota</taxon>
        <taxon>Bacilli</taxon>
        <taxon>Lactobacillales</taxon>
        <taxon>Enterococcaceae</taxon>
        <taxon>Enterococcus</taxon>
    </lineage>
</organism>
<dbReference type="EMBL" id="AP022822">
    <property type="protein sequence ID" value="BCA86635.1"/>
    <property type="molecule type" value="Genomic_DNA"/>
</dbReference>
<keyword evidence="1" id="KW-0472">Membrane</keyword>
<evidence type="ECO:0008006" key="4">
    <source>
        <dbReference type="Google" id="ProtNLM"/>
    </source>
</evidence>
<gene>
    <name evidence="2" type="ORF">EsVE80_21580</name>
</gene>
<sequence length="80" mass="9029">MPNGSDEELWREVLQRLTAIEMNTKGLDDVAKKANEAYALANTNKDDIAELKSDQKTNRAWLMGILATVIGYVIMNYILK</sequence>
<dbReference type="Proteomes" id="UP000502998">
    <property type="component" value="Chromosome"/>
</dbReference>
<reference evidence="2 3" key="1">
    <citation type="submission" date="2020-02" db="EMBL/GenBank/DDBJ databases">
        <title>Characterization of vanA genotype vancomycin-resistant Enterococcus saigonensis VE80.</title>
        <authorList>
            <person name="Harada T."/>
            <person name="Motooka D."/>
            <person name="Nakamura S."/>
            <person name="Yamamoto Y."/>
            <person name="Kawahara R."/>
            <person name="Kawatsu K."/>
        </authorList>
    </citation>
    <scope>NUCLEOTIDE SEQUENCE [LARGE SCALE GENOMIC DNA]</scope>
    <source>
        <strain evidence="2 3">VE80</strain>
    </source>
</reference>
<dbReference type="AlphaFoldDB" id="A0A679IM79"/>
<dbReference type="RefSeq" id="WP_173103758.1">
    <property type="nucleotide sequence ID" value="NZ_AP022822.1"/>
</dbReference>
<protein>
    <recommendedName>
        <fullName evidence="4">Holin</fullName>
    </recommendedName>
</protein>
<evidence type="ECO:0000313" key="2">
    <source>
        <dbReference type="EMBL" id="BCA86635.1"/>
    </source>
</evidence>
<accession>A0A679IM79</accession>
<keyword evidence="3" id="KW-1185">Reference proteome</keyword>
<dbReference type="KEGG" id="esg:EsVE80_21580"/>
<keyword evidence="1" id="KW-0812">Transmembrane</keyword>